<feature type="region of interest" description="Disordered" evidence="6">
    <location>
        <begin position="716"/>
        <end position="750"/>
    </location>
</feature>
<reference evidence="7" key="1">
    <citation type="submission" date="2022-08" db="EMBL/GenBank/DDBJ databases">
        <title>Novel sulfate-reducing endosymbionts in the free-living metamonad Anaeramoeba.</title>
        <authorList>
            <person name="Jerlstrom-Hultqvist J."/>
            <person name="Cepicka I."/>
            <person name="Gallot-Lavallee L."/>
            <person name="Salas-Leiva D."/>
            <person name="Curtis B.A."/>
            <person name="Zahonova K."/>
            <person name="Pipaliya S."/>
            <person name="Dacks J."/>
            <person name="Roger A.J."/>
        </authorList>
    </citation>
    <scope>NUCLEOTIDE SEQUENCE</scope>
    <source>
        <strain evidence="7">Schooner1</strain>
    </source>
</reference>
<feature type="region of interest" description="Disordered" evidence="6">
    <location>
        <begin position="777"/>
        <end position="796"/>
    </location>
</feature>
<evidence type="ECO:0000256" key="5">
    <source>
        <dbReference type="ARBA" id="ARBA00023306"/>
    </source>
</evidence>
<dbReference type="Pfam" id="PF02724">
    <property type="entry name" value="CDC45"/>
    <property type="match status" value="1"/>
</dbReference>
<feature type="compositionally biased region" description="Basic and acidic residues" evidence="6">
    <location>
        <begin position="291"/>
        <end position="309"/>
    </location>
</feature>
<evidence type="ECO:0000256" key="2">
    <source>
        <dbReference type="ARBA" id="ARBA00010727"/>
    </source>
</evidence>
<dbReference type="EMBL" id="JAOAOG010000116">
    <property type="protein sequence ID" value="KAJ6248213.1"/>
    <property type="molecule type" value="Genomic_DNA"/>
</dbReference>
<gene>
    <name evidence="7" type="ORF">M0813_17876</name>
</gene>
<evidence type="ECO:0000256" key="3">
    <source>
        <dbReference type="ARBA" id="ARBA00022705"/>
    </source>
</evidence>
<keyword evidence="5" id="KW-0131">Cell cycle</keyword>
<feature type="region of interest" description="Disordered" evidence="6">
    <location>
        <begin position="281"/>
        <end position="385"/>
    </location>
</feature>
<feature type="compositionally biased region" description="Basic residues" evidence="6">
    <location>
        <begin position="777"/>
        <end position="795"/>
    </location>
</feature>
<keyword evidence="3" id="KW-0235">DNA replication</keyword>
<evidence type="ECO:0000256" key="1">
    <source>
        <dbReference type="ARBA" id="ARBA00004123"/>
    </source>
</evidence>
<evidence type="ECO:0000256" key="4">
    <source>
        <dbReference type="ARBA" id="ARBA00023242"/>
    </source>
</evidence>
<dbReference type="PANTHER" id="PTHR10507:SF0">
    <property type="entry name" value="CELL DIVISION CONTROL PROTEIN 45 HOMOLOG"/>
    <property type="match status" value="1"/>
</dbReference>
<dbReference type="PANTHER" id="PTHR10507">
    <property type="entry name" value="CDC45-RELATED PROTEIN"/>
    <property type="match status" value="1"/>
</dbReference>
<protein>
    <submittedName>
        <fullName evidence="7">Cdc45-related protein</fullName>
    </submittedName>
</protein>
<organism evidence="7 8">
    <name type="scientific">Anaeramoeba flamelloides</name>
    <dbReference type="NCBI Taxonomy" id="1746091"/>
    <lineage>
        <taxon>Eukaryota</taxon>
        <taxon>Metamonada</taxon>
        <taxon>Anaeramoebidae</taxon>
        <taxon>Anaeramoeba</taxon>
    </lineage>
</organism>
<dbReference type="InterPro" id="IPR003874">
    <property type="entry name" value="CDC45"/>
</dbReference>
<comment type="similarity">
    <text evidence="2">Belongs to the CDC45 family.</text>
</comment>
<comment type="subcellular location">
    <subcellularLocation>
        <location evidence="1">Nucleus</location>
    </subcellularLocation>
</comment>
<sequence>MSENLPYEPVIDPGFEEFFQPEITLSLFDLNNSEISFSKLITDFESFGEITSSEENLKKINNQFETDPNPNLNTNTNTNNENNTQFLNFNSSFIQRMSFVGSDLNFHSNNSLSELHNRFDQVHSFTNNDERGGTLQLNQKVLVQGDKNNKNTILLQNSKKNIFIPGLQKRSVSKPILCLNQKETLPSEVSVELQKVNESNQFLSFSDLPNIEVVIGTDKDQKESSNFENENEVFLKNKNGIEIENPNTQNSKNDNNKKKNFLLLCKQRKIQKAIKIARVHQIRRKKKEKTKKQDQLDALTKEKEEKILIYEDEEDEEEEEEEEEAEDSEKEEEDLKNSTENQNDQQKEKKRKKEKEKERKNPNNKKKIAKEQRKRSTKKPKLQTENSVVIESGKEVFKLLTGQLWVIGGGAAQKTFLPFTKKFVSVVGDLFGANENEVKGFFTHLKYSLSNSRRTFTEFVTEILVGVLSLNYSKNKPEVASRLGKLVSEIYQNGNELISPNKNTEKSEEIQVKLEKIYKQIFTEEVLMYWFEKRFVERIGVIFNGKDREKFFKKHLYFLGKSKFILACVLASEELVIGGDVTKKYYELVNLDFNNNALNLYHNNRGKKLDLVKNIINKFGLNNGNYWNIIAEDYKSQTIVCLNCGGNSSISQLLNAKPDWLILICDSHRPINLDNVVEDKVIIFGDGTIKNSLPKTETVNFKAIKQVFGDIFDGEYDEESSSSEEEEESEDEDEFENEKDQENEDENDPLLNMSVEELEKLKPEELELLRKRKTFTKKKSKTTKGKKNKRKKKKRYDREFAEIERDKHLRNEKLLSDYYSSSYYGTGASILLFALATQLGRKSGNLLWYAISGLTDQYLHYRINEKEYRKLVNFLHKEVVHLYPSDNIKQQRTKQSYSTTSNENDLIRKTEDYRFMLYRFWNLYDSMYHSTYIASRLGVWCPEGLRNLNTFLAKMGFSHEKCKQRYDSMDLKIKSKLHEKLKEHAKNFGLKKILFPSFYRKIGFQREISSSDLVYCVTSLLEHGDKTFSDEILKNNNEREITQKKFWLGYDTLSSPTTTDSIFDNGVKLAIQVQKAIVKQGTAMIERNQISSSPQFRHSFITELSGKPEIFRFPLILTRLGGFLLQVMNSVGKTPKPLILCCLQPKSERYLVVGLLPGSEAGIIEKNKFGKLFHLAAEKTRAKVKHDGFESSAIEVSKVNIRTFMEFLNVLLG</sequence>
<evidence type="ECO:0000313" key="8">
    <source>
        <dbReference type="Proteomes" id="UP001150062"/>
    </source>
</evidence>
<feature type="compositionally biased region" description="Acidic residues" evidence="6">
    <location>
        <begin position="716"/>
        <end position="748"/>
    </location>
</feature>
<feature type="compositionally biased region" description="Basic residues" evidence="6">
    <location>
        <begin position="362"/>
        <end position="381"/>
    </location>
</feature>
<accession>A0ABQ8YUC7</accession>
<keyword evidence="4" id="KW-0539">Nucleus</keyword>
<feature type="compositionally biased region" description="Acidic residues" evidence="6">
    <location>
        <begin position="310"/>
        <end position="334"/>
    </location>
</feature>
<evidence type="ECO:0000256" key="6">
    <source>
        <dbReference type="SAM" id="MobiDB-lite"/>
    </source>
</evidence>
<dbReference type="Proteomes" id="UP001150062">
    <property type="component" value="Unassembled WGS sequence"/>
</dbReference>
<feature type="compositionally biased region" description="Basic residues" evidence="6">
    <location>
        <begin position="281"/>
        <end position="290"/>
    </location>
</feature>
<comment type="caution">
    <text evidence="7">The sequence shown here is derived from an EMBL/GenBank/DDBJ whole genome shotgun (WGS) entry which is preliminary data.</text>
</comment>
<name>A0ABQ8YUC7_9EUKA</name>
<proteinExistence type="inferred from homology"/>
<evidence type="ECO:0000313" key="7">
    <source>
        <dbReference type="EMBL" id="KAJ6248213.1"/>
    </source>
</evidence>
<keyword evidence="8" id="KW-1185">Reference proteome</keyword>